<dbReference type="InterPro" id="IPR030182">
    <property type="entry name" value="PUP_plant"/>
</dbReference>
<dbReference type="OrthoDB" id="1865379at2759"/>
<dbReference type="PANTHER" id="PTHR31376:SF61">
    <property type="entry name" value="PURINE PERMEASE-RELATED"/>
    <property type="match status" value="1"/>
</dbReference>
<evidence type="ECO:0000313" key="8">
    <source>
        <dbReference type="EMBL" id="KAF8776126.1"/>
    </source>
</evidence>
<evidence type="ECO:0000256" key="7">
    <source>
        <dbReference type="SAM" id="Phobius"/>
    </source>
</evidence>
<dbReference type="PANTHER" id="PTHR31376">
    <property type="entry name" value="OS09G0467300 PROTEIN-RELATED"/>
    <property type="match status" value="1"/>
</dbReference>
<feature type="transmembrane region" description="Helical" evidence="7">
    <location>
        <begin position="447"/>
        <end position="468"/>
    </location>
</feature>
<dbReference type="GO" id="GO:0016020">
    <property type="term" value="C:membrane"/>
    <property type="evidence" value="ECO:0007669"/>
    <property type="project" value="UniProtKB-SubCell"/>
</dbReference>
<dbReference type="Proteomes" id="UP000636709">
    <property type="component" value="Unassembled WGS sequence"/>
</dbReference>
<feature type="transmembrane region" description="Helical" evidence="7">
    <location>
        <begin position="416"/>
        <end position="435"/>
    </location>
</feature>
<feature type="transmembrane region" description="Helical" evidence="7">
    <location>
        <begin position="342"/>
        <end position="360"/>
    </location>
</feature>
<reference evidence="8" key="1">
    <citation type="submission" date="2020-07" db="EMBL/GenBank/DDBJ databases">
        <title>Genome sequence and genetic diversity analysis of an under-domesticated orphan crop, white fonio (Digitaria exilis).</title>
        <authorList>
            <person name="Bennetzen J.L."/>
            <person name="Chen S."/>
            <person name="Ma X."/>
            <person name="Wang X."/>
            <person name="Yssel A.E.J."/>
            <person name="Chaluvadi S.R."/>
            <person name="Johnson M."/>
            <person name="Gangashetty P."/>
            <person name="Hamidou F."/>
            <person name="Sanogo M.D."/>
            <person name="Zwaenepoel A."/>
            <person name="Wallace J."/>
            <person name="Van De Peer Y."/>
            <person name="Van Deynze A."/>
        </authorList>
    </citation>
    <scope>NUCLEOTIDE SEQUENCE</scope>
    <source>
        <tissue evidence="8">Leaves</tissue>
    </source>
</reference>
<keyword evidence="3" id="KW-0813">Transport</keyword>
<evidence type="ECO:0000313" key="9">
    <source>
        <dbReference type="Proteomes" id="UP000636709"/>
    </source>
</evidence>
<evidence type="ECO:0000256" key="1">
    <source>
        <dbReference type="ARBA" id="ARBA00004141"/>
    </source>
</evidence>
<accession>A0A835KXZ4</accession>
<dbReference type="EMBL" id="JACEFO010000229">
    <property type="protein sequence ID" value="KAF8776126.1"/>
    <property type="molecule type" value="Genomic_DNA"/>
</dbReference>
<comment type="caution">
    <text evidence="8">The sequence shown here is derived from an EMBL/GenBank/DDBJ whole genome shotgun (WGS) entry which is preliminary data.</text>
</comment>
<feature type="transmembrane region" description="Helical" evidence="7">
    <location>
        <begin position="129"/>
        <end position="148"/>
    </location>
</feature>
<feature type="transmembrane region" description="Helical" evidence="7">
    <location>
        <begin position="248"/>
        <end position="267"/>
    </location>
</feature>
<feature type="transmembrane region" description="Helical" evidence="7">
    <location>
        <begin position="315"/>
        <end position="336"/>
    </location>
</feature>
<sequence length="771" mass="81324">MLQVQGISNAATPPPRYGALSPPVLLSACLVLLGAGGSLLIRLYFVHGGQRLWLSTMIQVSGWPLLLPPLLSVSLLLRSRSHGGATAADHLLLPNRLAGAVAVLGAFFAVACFAYSLGSQALPLSTSSLLQATQLTFTAVSAFVFAGLRFTPFSLNAVVLLTAGPAILGVLPSSSSSGKNPAAGEGSSVTANWWTGFFECMASAALFGLVLPLVEVAMCKYGRRRSGRGRAAATARAVSPSYATVMKIQVVMGAAGTVVCLVGMAMAEDFQAIPREAAMFGLGEINYYFLLISGAVLWQLSNLGIMGLIICSSPLLAGIMIALVLPLSELLAVVFLHEKFDGVKGIALVLSLWGFVSYLYGEGTHQKVPVGNEDLDERTIRPGVAARLHAPRHMLISDSVSMQLIGNNAPTPPRSWLAFFVLLGAPGTLLLRLYFVHGGRRPWLSTLIQVSGWPLLLPPICLSLLLRGRAAAVDHLLPRRLAAAVAVLGAFFAMACFAYSLGSQALPLSTSSLLQATQLTFTAVSAFLFAGLRFTPFSVNAVVLLTVGSAVLGVGPSSAKKPEASVAYWWTGFFECMASASLLGLVLTLVEVAMSKYGRRSDDLAGATARVPPSYATVMQIQVLMGAAGTVVCLVGMAIAEDFQAMPREAGTFGLGETNYYLLCNLGIMGLIICSSPLLAGIMVALVLGDLPPRKVRRGEGHCALVLSLWGFVSYLFGEAAHNKKRERTNDPVLPSEVSDSMQVIGNVPLCEVDNAAAFLAESKTRIAHML</sequence>
<feature type="transmembrane region" description="Helical" evidence="7">
    <location>
        <begin position="660"/>
        <end position="689"/>
    </location>
</feature>
<feature type="transmembrane region" description="Helical" evidence="7">
    <location>
        <begin position="567"/>
        <end position="594"/>
    </location>
</feature>
<keyword evidence="4 7" id="KW-0812">Transmembrane</keyword>
<name>A0A835KXZ4_9POAL</name>
<feature type="transmembrane region" description="Helical" evidence="7">
    <location>
        <begin position="480"/>
        <end position="501"/>
    </location>
</feature>
<dbReference type="GO" id="GO:0005345">
    <property type="term" value="F:purine nucleobase transmembrane transporter activity"/>
    <property type="evidence" value="ECO:0007669"/>
    <property type="project" value="UniProtKB-ARBA"/>
</dbReference>
<dbReference type="AlphaFoldDB" id="A0A835KXZ4"/>
<evidence type="ECO:0000256" key="3">
    <source>
        <dbReference type="ARBA" id="ARBA00022448"/>
    </source>
</evidence>
<dbReference type="InterPro" id="IPR037185">
    <property type="entry name" value="EmrE-like"/>
</dbReference>
<feature type="transmembrane region" description="Helical" evidence="7">
    <location>
        <begin position="193"/>
        <end position="218"/>
    </location>
</feature>
<gene>
    <name evidence="8" type="ORF">HU200_003812</name>
</gene>
<feature type="transmembrane region" description="Helical" evidence="7">
    <location>
        <begin position="615"/>
        <end position="640"/>
    </location>
</feature>
<feature type="transmembrane region" description="Helical" evidence="7">
    <location>
        <begin position="537"/>
        <end position="555"/>
    </location>
</feature>
<feature type="transmembrane region" description="Helical" evidence="7">
    <location>
        <begin position="513"/>
        <end position="530"/>
    </location>
</feature>
<comment type="similarity">
    <text evidence="2">Belongs to the purine permeases (TC 2.A.7.14) family.</text>
</comment>
<organism evidence="8 9">
    <name type="scientific">Digitaria exilis</name>
    <dbReference type="NCBI Taxonomy" id="1010633"/>
    <lineage>
        <taxon>Eukaryota</taxon>
        <taxon>Viridiplantae</taxon>
        <taxon>Streptophyta</taxon>
        <taxon>Embryophyta</taxon>
        <taxon>Tracheophyta</taxon>
        <taxon>Spermatophyta</taxon>
        <taxon>Magnoliopsida</taxon>
        <taxon>Liliopsida</taxon>
        <taxon>Poales</taxon>
        <taxon>Poaceae</taxon>
        <taxon>PACMAD clade</taxon>
        <taxon>Panicoideae</taxon>
        <taxon>Panicodae</taxon>
        <taxon>Paniceae</taxon>
        <taxon>Anthephorinae</taxon>
        <taxon>Digitaria</taxon>
    </lineage>
</organism>
<evidence type="ECO:0000256" key="5">
    <source>
        <dbReference type="ARBA" id="ARBA00022989"/>
    </source>
</evidence>
<dbReference type="GO" id="GO:0015211">
    <property type="term" value="F:purine nucleoside transmembrane transporter activity"/>
    <property type="evidence" value="ECO:0007669"/>
    <property type="project" value="InterPro"/>
</dbReference>
<keyword evidence="6 7" id="KW-0472">Membrane</keyword>
<protein>
    <submittedName>
        <fullName evidence="8">Uncharacterized protein</fullName>
    </submittedName>
</protein>
<feature type="transmembrane region" description="Helical" evidence="7">
    <location>
        <begin position="287"/>
        <end position="308"/>
    </location>
</feature>
<comment type="subcellular location">
    <subcellularLocation>
        <location evidence="1">Membrane</location>
        <topology evidence="1">Multi-pass membrane protein</topology>
    </subcellularLocation>
</comment>
<feature type="transmembrane region" description="Helical" evidence="7">
    <location>
        <begin position="155"/>
        <end position="173"/>
    </location>
</feature>
<feature type="transmembrane region" description="Helical" evidence="7">
    <location>
        <begin position="57"/>
        <end position="77"/>
    </location>
</feature>
<feature type="transmembrane region" description="Helical" evidence="7">
    <location>
        <begin position="24"/>
        <end position="45"/>
    </location>
</feature>
<keyword evidence="9" id="KW-1185">Reference proteome</keyword>
<feature type="transmembrane region" description="Helical" evidence="7">
    <location>
        <begin position="97"/>
        <end position="117"/>
    </location>
</feature>
<evidence type="ECO:0000256" key="2">
    <source>
        <dbReference type="ARBA" id="ARBA00006213"/>
    </source>
</evidence>
<dbReference type="Pfam" id="PF16913">
    <property type="entry name" value="PUNUT"/>
    <property type="match status" value="2"/>
</dbReference>
<proteinExistence type="inferred from homology"/>
<evidence type="ECO:0000256" key="4">
    <source>
        <dbReference type="ARBA" id="ARBA00022692"/>
    </source>
</evidence>
<dbReference type="SUPFAM" id="SSF103481">
    <property type="entry name" value="Multidrug resistance efflux transporter EmrE"/>
    <property type="match status" value="1"/>
</dbReference>
<evidence type="ECO:0000256" key="6">
    <source>
        <dbReference type="ARBA" id="ARBA00023136"/>
    </source>
</evidence>
<keyword evidence="5 7" id="KW-1133">Transmembrane helix</keyword>